<gene>
    <name evidence="4" type="ORF">IWQ60_005234</name>
</gene>
<protein>
    <recommendedName>
        <fullName evidence="6">Protein-tyrosine phosphatase</fullName>
    </recommendedName>
</protein>
<dbReference type="PANTHER" id="PTHR31126:SF18">
    <property type="entry name" value="PROTEIN-TYROSINE-PHOSPHATASE"/>
    <property type="match status" value="1"/>
</dbReference>
<keyword evidence="2" id="KW-0963">Cytoplasm</keyword>
<evidence type="ECO:0000256" key="2">
    <source>
        <dbReference type="ARBA" id="ARBA00022490"/>
    </source>
</evidence>
<keyword evidence="5" id="KW-1185">Reference proteome</keyword>
<dbReference type="InterPro" id="IPR020428">
    <property type="entry name" value="PFA-DSPs"/>
</dbReference>
<evidence type="ECO:0000313" key="5">
    <source>
        <dbReference type="Proteomes" id="UP001150569"/>
    </source>
</evidence>
<dbReference type="PRINTS" id="PR01911">
    <property type="entry name" value="PFDSPHPHTASE"/>
</dbReference>
<dbReference type="FunFam" id="3.90.190.10:FF:000035">
    <property type="entry name" value="Tyrosine phosphatase, putative"/>
    <property type="match status" value="1"/>
</dbReference>
<keyword evidence="3" id="KW-0378">Hydrolase</keyword>
<comment type="caution">
    <text evidence="4">The sequence shown here is derived from an EMBL/GenBank/DDBJ whole genome shotgun (WGS) entry which is preliminary data.</text>
</comment>
<organism evidence="4 5">
    <name type="scientific">Tieghemiomyces parasiticus</name>
    <dbReference type="NCBI Taxonomy" id="78921"/>
    <lineage>
        <taxon>Eukaryota</taxon>
        <taxon>Fungi</taxon>
        <taxon>Fungi incertae sedis</taxon>
        <taxon>Zoopagomycota</taxon>
        <taxon>Kickxellomycotina</taxon>
        <taxon>Dimargaritomycetes</taxon>
        <taxon>Dimargaritales</taxon>
        <taxon>Dimargaritaceae</taxon>
        <taxon>Tieghemiomyces</taxon>
    </lineage>
</organism>
<sequence length="191" mass="22430">MSIIPPEAYATVEEGIHRSSDIISAEHYPFLRNLRLRYILFLSPEVPSKATKKFAEEEEVKVVHLGLKTWQPSLGWKPVSEELIKEGLELILDRSYHPILVMCTTGLHESGAFIGCLRKLQHWNFNSIIFEYRSFANKQSRYYIEQFIELFDTDLVNVPNEPPPFFVDQQLMWEEEDRKFQRVKWGPVSEV</sequence>
<name>A0A9W8A6G3_9FUNG</name>
<dbReference type="Pfam" id="PF03162">
    <property type="entry name" value="Y_phosphatase2"/>
    <property type="match status" value="1"/>
</dbReference>
<accession>A0A9W8A6G3</accession>
<dbReference type="Proteomes" id="UP001150569">
    <property type="component" value="Unassembled WGS sequence"/>
</dbReference>
<dbReference type="CDD" id="cd14501">
    <property type="entry name" value="PFA-DSP"/>
    <property type="match status" value="1"/>
</dbReference>
<reference evidence="4" key="1">
    <citation type="submission" date="2022-07" db="EMBL/GenBank/DDBJ databases">
        <title>Phylogenomic reconstructions and comparative analyses of Kickxellomycotina fungi.</title>
        <authorList>
            <person name="Reynolds N.K."/>
            <person name="Stajich J.E."/>
            <person name="Barry K."/>
            <person name="Grigoriev I.V."/>
            <person name="Crous P."/>
            <person name="Smith M.E."/>
        </authorList>
    </citation>
    <scope>NUCLEOTIDE SEQUENCE</scope>
    <source>
        <strain evidence="4">RSA 861</strain>
    </source>
</reference>
<proteinExistence type="predicted"/>
<comment type="subcellular location">
    <subcellularLocation>
        <location evidence="1">Cytoplasm</location>
    </subcellularLocation>
</comment>
<evidence type="ECO:0000313" key="4">
    <source>
        <dbReference type="EMBL" id="KAJ1924392.1"/>
    </source>
</evidence>
<evidence type="ECO:0000256" key="1">
    <source>
        <dbReference type="ARBA" id="ARBA00004496"/>
    </source>
</evidence>
<dbReference type="InterPro" id="IPR004861">
    <property type="entry name" value="Siw14-like"/>
</dbReference>
<evidence type="ECO:0000256" key="3">
    <source>
        <dbReference type="ARBA" id="ARBA00022801"/>
    </source>
</evidence>
<dbReference type="PANTHER" id="PTHR31126">
    <property type="entry name" value="TYROSINE-PROTEIN PHOSPHATASE"/>
    <property type="match status" value="1"/>
</dbReference>
<dbReference type="InterPro" id="IPR029021">
    <property type="entry name" value="Prot-tyrosine_phosphatase-like"/>
</dbReference>
<dbReference type="GO" id="GO:0005737">
    <property type="term" value="C:cytoplasm"/>
    <property type="evidence" value="ECO:0007669"/>
    <property type="project" value="UniProtKB-SubCell"/>
</dbReference>
<dbReference type="OrthoDB" id="6375174at2759"/>
<dbReference type="Gene3D" id="3.90.190.10">
    <property type="entry name" value="Protein tyrosine phosphatase superfamily"/>
    <property type="match status" value="1"/>
</dbReference>
<dbReference type="EMBL" id="JANBPT010000276">
    <property type="protein sequence ID" value="KAJ1924392.1"/>
    <property type="molecule type" value="Genomic_DNA"/>
</dbReference>
<dbReference type="SUPFAM" id="SSF52799">
    <property type="entry name" value="(Phosphotyrosine protein) phosphatases II"/>
    <property type="match status" value="1"/>
</dbReference>
<dbReference type="GO" id="GO:0016791">
    <property type="term" value="F:phosphatase activity"/>
    <property type="evidence" value="ECO:0007669"/>
    <property type="project" value="InterPro"/>
</dbReference>
<evidence type="ECO:0008006" key="6">
    <source>
        <dbReference type="Google" id="ProtNLM"/>
    </source>
</evidence>
<dbReference type="AlphaFoldDB" id="A0A9W8A6G3"/>